<proteinExistence type="predicted"/>
<keyword evidence="4" id="KW-1185">Reference proteome</keyword>
<feature type="transmembrane region" description="Helical" evidence="2">
    <location>
        <begin position="25"/>
        <end position="51"/>
    </location>
</feature>
<sequence>MVDIDLPSFMDPVLEYLSSTLPSPVYAFVISLLAHCIALFTALLSLVGTLVQTSPFEWDAQTVLPPLISVLAAYLALITMYRTTSWIVRTGFWFVKWGTIFAALGAAGGWYMNGVNGGGAGNRSVMAALGGYVLDKLNGQGQAGATGSRSGRRSRSRNPTGSRPKAWESFDRHREWQGQDTQGPAGDAQTIMSEIVGSAAKVVKESGWWDVIKTTVDSLGPQADDGRPRTAGTHSKRKEGRKSGTRSR</sequence>
<evidence type="ECO:0000313" key="4">
    <source>
        <dbReference type="Proteomes" id="UP001556367"/>
    </source>
</evidence>
<feature type="compositionally biased region" description="Basic and acidic residues" evidence="1">
    <location>
        <begin position="165"/>
        <end position="177"/>
    </location>
</feature>
<keyword evidence="2" id="KW-0812">Transmembrane</keyword>
<gene>
    <name evidence="3" type="ORF">HGRIS_002298</name>
</gene>
<organism evidence="3 4">
    <name type="scientific">Hohenbuehelia grisea</name>
    <dbReference type="NCBI Taxonomy" id="104357"/>
    <lineage>
        <taxon>Eukaryota</taxon>
        <taxon>Fungi</taxon>
        <taxon>Dikarya</taxon>
        <taxon>Basidiomycota</taxon>
        <taxon>Agaricomycotina</taxon>
        <taxon>Agaricomycetes</taxon>
        <taxon>Agaricomycetidae</taxon>
        <taxon>Agaricales</taxon>
        <taxon>Pleurotineae</taxon>
        <taxon>Pleurotaceae</taxon>
        <taxon>Hohenbuehelia</taxon>
    </lineage>
</organism>
<feature type="transmembrane region" description="Helical" evidence="2">
    <location>
        <begin position="63"/>
        <end position="81"/>
    </location>
</feature>
<comment type="caution">
    <text evidence="3">The sequence shown here is derived from an EMBL/GenBank/DDBJ whole genome shotgun (WGS) entry which is preliminary data.</text>
</comment>
<dbReference type="EMBL" id="JASNQZ010000006">
    <property type="protein sequence ID" value="KAL0956132.1"/>
    <property type="molecule type" value="Genomic_DNA"/>
</dbReference>
<protein>
    <submittedName>
        <fullName evidence="3">Uncharacterized protein</fullName>
    </submittedName>
</protein>
<feature type="compositionally biased region" description="Low complexity" evidence="1">
    <location>
        <begin position="140"/>
        <end position="149"/>
    </location>
</feature>
<evidence type="ECO:0000256" key="2">
    <source>
        <dbReference type="SAM" id="Phobius"/>
    </source>
</evidence>
<evidence type="ECO:0000313" key="3">
    <source>
        <dbReference type="EMBL" id="KAL0956132.1"/>
    </source>
</evidence>
<reference evidence="4" key="1">
    <citation type="submission" date="2024-06" db="EMBL/GenBank/DDBJ databases">
        <title>Multi-omics analyses provide insights into the biosynthesis of the anticancer antibiotic pleurotin in Hohenbuehelia grisea.</title>
        <authorList>
            <person name="Weaver J.A."/>
            <person name="Alberti F."/>
        </authorList>
    </citation>
    <scope>NUCLEOTIDE SEQUENCE [LARGE SCALE GENOMIC DNA]</scope>
    <source>
        <strain evidence="4">T-177</strain>
    </source>
</reference>
<keyword evidence="2" id="KW-0472">Membrane</keyword>
<feature type="region of interest" description="Disordered" evidence="1">
    <location>
        <begin position="215"/>
        <end position="248"/>
    </location>
</feature>
<feature type="region of interest" description="Disordered" evidence="1">
    <location>
        <begin position="140"/>
        <end position="186"/>
    </location>
</feature>
<feature type="transmembrane region" description="Helical" evidence="2">
    <location>
        <begin position="93"/>
        <end position="113"/>
    </location>
</feature>
<dbReference type="Proteomes" id="UP001556367">
    <property type="component" value="Unassembled WGS sequence"/>
</dbReference>
<name>A0ABR3JL99_9AGAR</name>
<feature type="compositionally biased region" description="Basic residues" evidence="1">
    <location>
        <begin position="234"/>
        <end position="248"/>
    </location>
</feature>
<keyword evidence="2" id="KW-1133">Transmembrane helix</keyword>
<accession>A0ABR3JL99</accession>
<evidence type="ECO:0000256" key="1">
    <source>
        <dbReference type="SAM" id="MobiDB-lite"/>
    </source>
</evidence>